<organism evidence="1 2">
    <name type="scientific">Citrobacter amalonaticus</name>
    <dbReference type="NCBI Taxonomy" id="35703"/>
    <lineage>
        <taxon>Bacteria</taxon>
        <taxon>Pseudomonadati</taxon>
        <taxon>Pseudomonadota</taxon>
        <taxon>Gammaproteobacteria</taxon>
        <taxon>Enterobacterales</taxon>
        <taxon>Enterobacteriaceae</taxon>
        <taxon>Citrobacter</taxon>
    </lineage>
</organism>
<gene>
    <name evidence="1" type="ORF">C3430_05145</name>
</gene>
<sequence length="78" mass="8769">MGNSDCYRNHRTWWTVGDLTFLENNDSSTPVADIAVRLGRKPGAVRLMADKLGCRKKKSAPWSEAEMDSIRDHYALGT</sequence>
<protein>
    <submittedName>
        <fullName evidence="1">Uncharacterized protein</fullName>
    </submittedName>
</protein>
<reference evidence="1 2" key="1">
    <citation type="submission" date="2018-01" db="EMBL/GenBank/DDBJ databases">
        <title>Complete genome sequences of 14 Citrobacter spp. isolated from plant in Canada.</title>
        <authorList>
            <person name="Bhandare S.G."/>
            <person name="Colavecchio A."/>
            <person name="Jeukens J."/>
            <person name="Emond-Rheault J.-G."/>
            <person name="Freschi L."/>
            <person name="Hamel J."/>
            <person name="Kukavica-Ibrulj I."/>
            <person name="Levesque R."/>
            <person name="Goodridge L."/>
        </authorList>
    </citation>
    <scope>NUCLEOTIDE SEQUENCE [LARGE SCALE GENOMIC DNA]</scope>
    <source>
        <strain evidence="1 2">S1285</strain>
    </source>
</reference>
<accession>A0A2S4S3M2</accession>
<dbReference type="EMBL" id="PQLX01000001">
    <property type="protein sequence ID" value="POU68454.1"/>
    <property type="molecule type" value="Genomic_DNA"/>
</dbReference>
<evidence type="ECO:0000313" key="1">
    <source>
        <dbReference type="EMBL" id="POU68454.1"/>
    </source>
</evidence>
<proteinExistence type="predicted"/>
<dbReference type="Proteomes" id="UP000237003">
    <property type="component" value="Unassembled WGS sequence"/>
</dbReference>
<dbReference type="AlphaFoldDB" id="A0A2S4S3M2"/>
<evidence type="ECO:0000313" key="2">
    <source>
        <dbReference type="Proteomes" id="UP000237003"/>
    </source>
</evidence>
<name>A0A2S4S3M2_CITAM</name>
<comment type="caution">
    <text evidence="1">The sequence shown here is derived from an EMBL/GenBank/DDBJ whole genome shotgun (WGS) entry which is preliminary data.</text>
</comment>